<feature type="transmembrane region" description="Helical" evidence="2">
    <location>
        <begin position="103"/>
        <end position="125"/>
    </location>
</feature>
<evidence type="ECO:0000313" key="3">
    <source>
        <dbReference type="EMBL" id="KAE8657702.1"/>
    </source>
</evidence>
<accession>A0A6A2WFW1</accession>
<feature type="transmembrane region" description="Helical" evidence="2">
    <location>
        <begin position="74"/>
        <end position="97"/>
    </location>
</feature>
<dbReference type="Pfam" id="PF01554">
    <property type="entry name" value="MatE"/>
    <property type="match status" value="1"/>
</dbReference>
<keyword evidence="2" id="KW-0812">Transmembrane</keyword>
<keyword evidence="4" id="KW-1185">Reference proteome</keyword>
<keyword evidence="2" id="KW-1133">Transmembrane helix</keyword>
<sequence>MLNLVDVVVVAFSVRVSNELRSAHPRAAKYSVVITVIQSLVIGILSALLNWATRNKFAVIFTENIDMQKGVARLAYLLCITMVLNSVQQVISGVAVGGGWQALGIWTGMICGTLLQTIILLYIIYKTNWNTEVEQASERIQQWGAEMHSPAHPPNFSD</sequence>
<dbReference type="GO" id="GO:0016020">
    <property type="term" value="C:membrane"/>
    <property type="evidence" value="ECO:0007669"/>
    <property type="project" value="InterPro"/>
</dbReference>
<organism evidence="3 4">
    <name type="scientific">Hibiscus syriacus</name>
    <name type="common">Rose of Sharon</name>
    <dbReference type="NCBI Taxonomy" id="106335"/>
    <lineage>
        <taxon>Eukaryota</taxon>
        <taxon>Viridiplantae</taxon>
        <taxon>Streptophyta</taxon>
        <taxon>Embryophyta</taxon>
        <taxon>Tracheophyta</taxon>
        <taxon>Spermatophyta</taxon>
        <taxon>Magnoliopsida</taxon>
        <taxon>eudicotyledons</taxon>
        <taxon>Gunneridae</taxon>
        <taxon>Pentapetalae</taxon>
        <taxon>rosids</taxon>
        <taxon>malvids</taxon>
        <taxon>Malvales</taxon>
        <taxon>Malvaceae</taxon>
        <taxon>Malvoideae</taxon>
        <taxon>Hibiscus</taxon>
    </lineage>
</organism>
<keyword evidence="3" id="KW-0238">DNA-binding</keyword>
<proteinExistence type="inferred from homology"/>
<comment type="caution">
    <text evidence="3">The sequence shown here is derived from an EMBL/GenBank/DDBJ whole genome shotgun (WGS) entry which is preliminary data.</text>
</comment>
<dbReference type="PANTHER" id="PTHR11206">
    <property type="entry name" value="MULTIDRUG RESISTANCE PROTEIN"/>
    <property type="match status" value="1"/>
</dbReference>
<feature type="transmembrane region" description="Helical" evidence="2">
    <location>
        <begin position="30"/>
        <end position="53"/>
    </location>
</feature>
<dbReference type="InterPro" id="IPR002528">
    <property type="entry name" value="MATE_fam"/>
</dbReference>
<evidence type="ECO:0000256" key="2">
    <source>
        <dbReference type="SAM" id="Phobius"/>
    </source>
</evidence>
<gene>
    <name evidence="3" type="ORF">F3Y22_tig00116984pilonHSYRG00286</name>
</gene>
<protein>
    <submittedName>
        <fullName evidence="3">ARID/BRIGHT DNA-binding domain,ELM2 domain protein, putative isoform 1</fullName>
    </submittedName>
</protein>
<dbReference type="GO" id="GO:0015297">
    <property type="term" value="F:antiporter activity"/>
    <property type="evidence" value="ECO:0007669"/>
    <property type="project" value="InterPro"/>
</dbReference>
<reference evidence="3" key="1">
    <citation type="submission" date="2019-09" db="EMBL/GenBank/DDBJ databases">
        <title>Draft genome information of white flower Hibiscus syriacus.</title>
        <authorList>
            <person name="Kim Y.-M."/>
        </authorList>
    </citation>
    <scope>NUCLEOTIDE SEQUENCE [LARGE SCALE GENOMIC DNA]</scope>
    <source>
        <strain evidence="3">YM2019G1</strain>
    </source>
</reference>
<dbReference type="EMBL" id="VEPZ02001756">
    <property type="protein sequence ID" value="KAE8657702.1"/>
    <property type="molecule type" value="Genomic_DNA"/>
</dbReference>
<evidence type="ECO:0000313" key="4">
    <source>
        <dbReference type="Proteomes" id="UP000436088"/>
    </source>
</evidence>
<dbReference type="Proteomes" id="UP000436088">
    <property type="component" value="Unassembled WGS sequence"/>
</dbReference>
<keyword evidence="2" id="KW-0472">Membrane</keyword>
<name>A0A6A2WFW1_HIBSY</name>
<dbReference type="GO" id="GO:0003677">
    <property type="term" value="F:DNA binding"/>
    <property type="evidence" value="ECO:0007669"/>
    <property type="project" value="UniProtKB-KW"/>
</dbReference>
<comment type="similarity">
    <text evidence="1">Belongs to the multi antimicrobial extrusion (MATE) (TC 2.A.66.1) family.</text>
</comment>
<evidence type="ECO:0000256" key="1">
    <source>
        <dbReference type="ARBA" id="ARBA00010199"/>
    </source>
</evidence>
<dbReference type="AlphaFoldDB" id="A0A6A2WFW1"/>
<dbReference type="GO" id="GO:0042910">
    <property type="term" value="F:xenobiotic transmembrane transporter activity"/>
    <property type="evidence" value="ECO:0007669"/>
    <property type="project" value="InterPro"/>
</dbReference>